<dbReference type="Gene3D" id="2.60.120.330">
    <property type="entry name" value="B-lactam Antibiotic, Isopenicillin N Synthase, Chain"/>
    <property type="match status" value="1"/>
</dbReference>
<dbReference type="SUPFAM" id="SSF51197">
    <property type="entry name" value="Clavaminate synthase-like"/>
    <property type="match status" value="1"/>
</dbReference>
<dbReference type="Pfam" id="PF03171">
    <property type="entry name" value="2OG-FeII_Oxy"/>
    <property type="match status" value="1"/>
</dbReference>
<dbReference type="OrthoDB" id="288590at2759"/>
<dbReference type="EMBL" id="KB932813">
    <property type="protein sequence ID" value="EOO03693.1"/>
    <property type="molecule type" value="Genomic_DNA"/>
</dbReference>
<dbReference type="PROSITE" id="PS51471">
    <property type="entry name" value="FE2OG_OXY"/>
    <property type="match status" value="1"/>
</dbReference>
<dbReference type="eggNOG" id="KOG0143">
    <property type="taxonomic scope" value="Eukaryota"/>
</dbReference>
<gene>
    <name evidence="3" type="ORF">UCRPA7_760</name>
</gene>
<feature type="domain" description="Fe2OG dioxygenase" evidence="2">
    <location>
        <begin position="1"/>
        <end position="82"/>
    </location>
</feature>
<dbReference type="InterPro" id="IPR050231">
    <property type="entry name" value="Iron_ascorbate_oxido_reductase"/>
</dbReference>
<proteinExistence type="inferred from homology"/>
<dbReference type="RefSeq" id="XP_007911544.1">
    <property type="nucleotide sequence ID" value="XM_007913353.1"/>
</dbReference>
<keyword evidence="4" id="KW-1185">Reference proteome</keyword>
<dbReference type="KEGG" id="tmn:UCRPA7_760"/>
<sequence length="126" mass="13995">MQDNSEQAGAITLLLQDDSGGLEVLNHNTGEWIPVDPNPDAYVVNIGDMLSMWTKNIYKSNVHRVINKSTKDRYSMPFFFDGNADVKLTPFDGSEPVGGKVLTVEEHMLERFGTTYGRAEQVEATA</sequence>
<evidence type="ECO:0000259" key="2">
    <source>
        <dbReference type="PROSITE" id="PS51471"/>
    </source>
</evidence>
<dbReference type="PANTHER" id="PTHR47990">
    <property type="entry name" value="2-OXOGLUTARATE (2OG) AND FE(II)-DEPENDENT OXYGENASE SUPERFAMILY PROTEIN-RELATED"/>
    <property type="match status" value="1"/>
</dbReference>
<comment type="similarity">
    <text evidence="1">Belongs to the iron/ascorbate-dependent oxidoreductase family.</text>
</comment>
<organism evidence="3 4">
    <name type="scientific">Phaeoacremonium minimum (strain UCR-PA7)</name>
    <name type="common">Esca disease fungus</name>
    <name type="synonym">Togninia minima</name>
    <dbReference type="NCBI Taxonomy" id="1286976"/>
    <lineage>
        <taxon>Eukaryota</taxon>
        <taxon>Fungi</taxon>
        <taxon>Dikarya</taxon>
        <taxon>Ascomycota</taxon>
        <taxon>Pezizomycotina</taxon>
        <taxon>Sordariomycetes</taxon>
        <taxon>Sordariomycetidae</taxon>
        <taxon>Togniniales</taxon>
        <taxon>Togniniaceae</taxon>
        <taxon>Phaeoacremonium</taxon>
    </lineage>
</organism>
<dbReference type="Proteomes" id="UP000014074">
    <property type="component" value="Unassembled WGS sequence"/>
</dbReference>
<evidence type="ECO:0000256" key="1">
    <source>
        <dbReference type="ARBA" id="ARBA00008056"/>
    </source>
</evidence>
<evidence type="ECO:0000313" key="4">
    <source>
        <dbReference type="Proteomes" id="UP000014074"/>
    </source>
</evidence>
<dbReference type="InterPro" id="IPR005123">
    <property type="entry name" value="Oxoglu/Fe-dep_dioxygenase_dom"/>
</dbReference>
<evidence type="ECO:0000313" key="3">
    <source>
        <dbReference type="EMBL" id="EOO03693.1"/>
    </source>
</evidence>
<protein>
    <submittedName>
        <fullName evidence="3">Putative 2og-fe oxygenase protein</fullName>
    </submittedName>
</protein>
<dbReference type="GeneID" id="19328374"/>
<name>R8BWH0_PHAM7</name>
<dbReference type="AlphaFoldDB" id="R8BWH0"/>
<reference evidence="4" key="1">
    <citation type="journal article" date="2013" name="Genome Announc.">
        <title>Draft genome sequence of the ascomycete Phaeoacremonium aleophilum strain UCR-PA7, a causal agent of the esca disease complex in grapevines.</title>
        <authorList>
            <person name="Blanco-Ulate B."/>
            <person name="Rolshausen P."/>
            <person name="Cantu D."/>
        </authorList>
    </citation>
    <scope>NUCLEOTIDE SEQUENCE [LARGE SCALE GENOMIC DNA]</scope>
    <source>
        <strain evidence="4">UCR-PA7</strain>
    </source>
</reference>
<dbReference type="HOGENOM" id="CLU_1983114_0_0_1"/>
<accession>R8BWH0</accession>
<dbReference type="InterPro" id="IPR044861">
    <property type="entry name" value="IPNS-like_FE2OG_OXY"/>
</dbReference>
<dbReference type="InterPro" id="IPR027443">
    <property type="entry name" value="IPNS-like_sf"/>
</dbReference>